<keyword evidence="4" id="KW-1185">Reference proteome</keyword>
<keyword evidence="1" id="KW-1133">Transmembrane helix</keyword>
<dbReference type="Pfam" id="PF03703">
    <property type="entry name" value="bPH_2"/>
    <property type="match status" value="1"/>
</dbReference>
<protein>
    <submittedName>
        <fullName evidence="3">PH domain-containing protein</fullName>
    </submittedName>
</protein>
<keyword evidence="1" id="KW-0472">Membrane</keyword>
<evidence type="ECO:0000313" key="3">
    <source>
        <dbReference type="EMBL" id="WMW80429.1"/>
    </source>
</evidence>
<dbReference type="EMBL" id="CP133720">
    <property type="protein sequence ID" value="WMW80429.1"/>
    <property type="molecule type" value="Genomic_DNA"/>
</dbReference>
<dbReference type="PANTHER" id="PTHR34473:SF2">
    <property type="entry name" value="UPF0699 TRANSMEMBRANE PROTEIN YDBT"/>
    <property type="match status" value="1"/>
</dbReference>
<name>A0ABY9RGS9_9BURK</name>
<organism evidence="3 4">
    <name type="scientific">Undibacterium cyanobacteriorum</name>
    <dbReference type="NCBI Taxonomy" id="3073561"/>
    <lineage>
        <taxon>Bacteria</taxon>
        <taxon>Pseudomonadati</taxon>
        <taxon>Pseudomonadota</taxon>
        <taxon>Betaproteobacteria</taxon>
        <taxon>Burkholderiales</taxon>
        <taxon>Oxalobacteraceae</taxon>
        <taxon>Undibacterium</taxon>
    </lineage>
</organism>
<sequence>MSSTNIKASFNPLIRPYLVAYGAAIFAITVIGIPFAIIWLCGVGQWWARHYFDKLECELSENSLRFRKGILFQVEKTIPLENIQDVTFVEGPLLKMFNLSILRFETAGQSAGQAHDMRLVGLIDAHEFRQQILERRERLKHAHGQPTNVDQNTVLLREILQRLDTICERMKSE</sequence>
<feature type="transmembrane region" description="Helical" evidence="1">
    <location>
        <begin position="20"/>
        <end position="41"/>
    </location>
</feature>
<proteinExistence type="predicted"/>
<evidence type="ECO:0000313" key="4">
    <source>
        <dbReference type="Proteomes" id="UP001181355"/>
    </source>
</evidence>
<dbReference type="RefSeq" id="WP_309481922.1">
    <property type="nucleotide sequence ID" value="NZ_CP133720.1"/>
</dbReference>
<dbReference type="PANTHER" id="PTHR34473">
    <property type="entry name" value="UPF0699 TRANSMEMBRANE PROTEIN YDBS"/>
    <property type="match status" value="1"/>
</dbReference>
<gene>
    <name evidence="3" type="ORF">RF679_17550</name>
</gene>
<dbReference type="InterPro" id="IPR005182">
    <property type="entry name" value="YdbS-like_PH"/>
</dbReference>
<evidence type="ECO:0000259" key="2">
    <source>
        <dbReference type="Pfam" id="PF03703"/>
    </source>
</evidence>
<dbReference type="Proteomes" id="UP001181355">
    <property type="component" value="Chromosome"/>
</dbReference>
<evidence type="ECO:0000256" key="1">
    <source>
        <dbReference type="SAM" id="Phobius"/>
    </source>
</evidence>
<reference evidence="3" key="1">
    <citation type="submission" date="2023-09" db="EMBL/GenBank/DDBJ databases">
        <title>Undibacterium sp. 20NA77.5 isolated from freshwater.</title>
        <authorList>
            <person name="Le V."/>
            <person name="Ko S.-R."/>
            <person name="Ahn C.-Y."/>
            <person name="Oh H.-M."/>
        </authorList>
    </citation>
    <scope>NUCLEOTIDE SEQUENCE</scope>
    <source>
        <strain evidence="3">20NA77.5</strain>
    </source>
</reference>
<keyword evidence="1" id="KW-0812">Transmembrane</keyword>
<feature type="domain" description="YdbS-like PH" evidence="2">
    <location>
        <begin position="59"/>
        <end position="132"/>
    </location>
</feature>
<accession>A0ABY9RGS9</accession>